<dbReference type="PROSITE" id="PS51257">
    <property type="entry name" value="PROKAR_LIPOPROTEIN"/>
    <property type="match status" value="1"/>
</dbReference>
<dbReference type="PANTHER" id="PTHR41247">
    <property type="entry name" value="HTH-TYPE TRANSCRIPTIONAL REPRESSOR YCNK"/>
    <property type="match status" value="1"/>
</dbReference>
<feature type="compositionally biased region" description="Basic and acidic residues" evidence="1">
    <location>
        <begin position="180"/>
        <end position="192"/>
    </location>
</feature>
<dbReference type="RefSeq" id="WP_389219185.1">
    <property type="nucleotide sequence ID" value="NZ_JBIACJ010000004.1"/>
</dbReference>
<protein>
    <submittedName>
        <fullName evidence="2">Nitrous oxide reductase accessory protein NosL</fullName>
    </submittedName>
</protein>
<sequence length="192" mass="22001">MFMKKLMILIFLTFVTGGLLLGCGKKGVEPRAINEETDKCAICNMTVMDNQFATQIVLSNGQSYVFDDIGCMYGWMEENQDKEVEASFVRDYNNEEWILTEDAFYVYNKDVKTPMAYNMISFKDKSAAEEFISHNKGELLNSKDIAEHKWAMNPEMMKEHGHSDEGHGEDMEDMGDMESESDHAEKEETTSH</sequence>
<dbReference type="Proteomes" id="UP001601058">
    <property type="component" value="Unassembled WGS sequence"/>
</dbReference>
<dbReference type="SUPFAM" id="SSF160387">
    <property type="entry name" value="NosL/MerB-like"/>
    <property type="match status" value="1"/>
</dbReference>
<proteinExistence type="predicted"/>
<organism evidence="2 3">
    <name type="scientific">Cytobacillus mangrovibacter</name>
    <dbReference type="NCBI Taxonomy" id="3299024"/>
    <lineage>
        <taxon>Bacteria</taxon>
        <taxon>Bacillati</taxon>
        <taxon>Bacillota</taxon>
        <taxon>Bacilli</taxon>
        <taxon>Bacillales</taxon>
        <taxon>Bacillaceae</taxon>
        <taxon>Cytobacillus</taxon>
    </lineage>
</organism>
<dbReference type="Pfam" id="PF05573">
    <property type="entry name" value="NosL"/>
    <property type="match status" value="1"/>
</dbReference>
<accession>A0ABW6JYK5</accession>
<comment type="caution">
    <text evidence="2">The sequence shown here is derived from an EMBL/GenBank/DDBJ whole genome shotgun (WGS) entry which is preliminary data.</text>
</comment>
<keyword evidence="3" id="KW-1185">Reference proteome</keyword>
<name>A0ABW6JYK5_9BACI</name>
<dbReference type="EMBL" id="JBIACJ010000004">
    <property type="protein sequence ID" value="MFE8696594.1"/>
    <property type="molecule type" value="Genomic_DNA"/>
</dbReference>
<evidence type="ECO:0000256" key="1">
    <source>
        <dbReference type="SAM" id="MobiDB-lite"/>
    </source>
</evidence>
<reference evidence="2 3" key="1">
    <citation type="submission" date="2024-08" db="EMBL/GenBank/DDBJ databases">
        <title>Two novel Cytobacillus novel species.</title>
        <authorList>
            <person name="Liu G."/>
        </authorList>
    </citation>
    <scope>NUCLEOTIDE SEQUENCE [LARGE SCALE GENOMIC DNA]</scope>
    <source>
        <strain evidence="2 3">FJAT-53684</strain>
    </source>
</reference>
<feature type="compositionally biased region" description="Acidic residues" evidence="1">
    <location>
        <begin position="170"/>
        <end position="179"/>
    </location>
</feature>
<gene>
    <name evidence="2" type="ORF">ACFYKT_09630</name>
</gene>
<evidence type="ECO:0000313" key="3">
    <source>
        <dbReference type="Proteomes" id="UP001601058"/>
    </source>
</evidence>
<dbReference type="PANTHER" id="PTHR41247:SF1">
    <property type="entry name" value="HTH-TYPE TRANSCRIPTIONAL REPRESSOR YCNK"/>
    <property type="match status" value="1"/>
</dbReference>
<dbReference type="InterPro" id="IPR008719">
    <property type="entry name" value="N2O_reductase_NosL"/>
</dbReference>
<feature type="region of interest" description="Disordered" evidence="1">
    <location>
        <begin position="158"/>
        <end position="192"/>
    </location>
</feature>
<feature type="compositionally biased region" description="Basic and acidic residues" evidence="1">
    <location>
        <begin position="158"/>
        <end position="169"/>
    </location>
</feature>
<evidence type="ECO:0000313" key="2">
    <source>
        <dbReference type="EMBL" id="MFE8696594.1"/>
    </source>
</evidence>
<dbReference type="Gene3D" id="3.30.70.2050">
    <property type="match status" value="1"/>
</dbReference>